<organism evidence="1 2">
    <name type="scientific">Rhizopogon vesiculosus</name>
    <dbReference type="NCBI Taxonomy" id="180088"/>
    <lineage>
        <taxon>Eukaryota</taxon>
        <taxon>Fungi</taxon>
        <taxon>Dikarya</taxon>
        <taxon>Basidiomycota</taxon>
        <taxon>Agaricomycotina</taxon>
        <taxon>Agaricomycetes</taxon>
        <taxon>Agaricomycetidae</taxon>
        <taxon>Boletales</taxon>
        <taxon>Suillineae</taxon>
        <taxon>Rhizopogonaceae</taxon>
        <taxon>Rhizopogon</taxon>
    </lineage>
</organism>
<proteinExistence type="predicted"/>
<keyword evidence="2" id="KW-1185">Reference proteome</keyword>
<dbReference type="AlphaFoldDB" id="A0A1J8QTT6"/>
<protein>
    <submittedName>
        <fullName evidence="1">Uncharacterized protein</fullName>
    </submittedName>
</protein>
<dbReference type="EMBL" id="LVVM01002327">
    <property type="protein sequence ID" value="OJA16856.1"/>
    <property type="molecule type" value="Genomic_DNA"/>
</dbReference>
<gene>
    <name evidence="1" type="ORF">AZE42_09365</name>
</gene>
<reference evidence="1 2" key="1">
    <citation type="submission" date="2016-03" db="EMBL/GenBank/DDBJ databases">
        <title>Comparative genomics of the ectomycorrhizal sister species Rhizopogon vinicolor and Rhizopogon vesiculosus (Basidiomycota: Boletales) reveals a divergence of the mating type B locus.</title>
        <authorList>
            <person name="Mujic A.B."/>
            <person name="Kuo A."/>
            <person name="Tritt A."/>
            <person name="Lipzen A."/>
            <person name="Chen C."/>
            <person name="Johnson J."/>
            <person name="Sharma A."/>
            <person name="Barry K."/>
            <person name="Grigoriev I.V."/>
            <person name="Spatafora J.W."/>
        </authorList>
    </citation>
    <scope>NUCLEOTIDE SEQUENCE [LARGE SCALE GENOMIC DNA]</scope>
    <source>
        <strain evidence="1 2">AM-OR11-056</strain>
    </source>
</reference>
<sequence length="27" mass="2932">MLALCQRLEGGCFQFGNADSTVPLDFV</sequence>
<dbReference type="Proteomes" id="UP000183567">
    <property type="component" value="Unassembled WGS sequence"/>
</dbReference>
<feature type="non-terminal residue" evidence="1">
    <location>
        <position position="27"/>
    </location>
</feature>
<evidence type="ECO:0000313" key="1">
    <source>
        <dbReference type="EMBL" id="OJA16856.1"/>
    </source>
</evidence>
<accession>A0A1J8QTT6</accession>
<name>A0A1J8QTT6_9AGAM</name>
<evidence type="ECO:0000313" key="2">
    <source>
        <dbReference type="Proteomes" id="UP000183567"/>
    </source>
</evidence>
<comment type="caution">
    <text evidence="1">The sequence shown here is derived from an EMBL/GenBank/DDBJ whole genome shotgun (WGS) entry which is preliminary data.</text>
</comment>